<reference evidence="3 4" key="1">
    <citation type="submission" date="2023-08" db="EMBL/GenBank/DDBJ databases">
        <authorList>
            <person name="Palmer J.M."/>
        </authorList>
    </citation>
    <scope>NUCLEOTIDE SEQUENCE [LARGE SCALE GENOMIC DNA]</scope>
    <source>
        <strain evidence="3 4">TWF481</strain>
    </source>
</reference>
<feature type="compositionally biased region" description="Polar residues" evidence="1">
    <location>
        <begin position="580"/>
        <end position="593"/>
    </location>
</feature>
<name>A0AAV9W7J3_9PEZI</name>
<sequence>MAKSILTLPNEILGEIFSQRCLSNADLTRIQLTCKLFRANVDREGCPSRRYTFRVDAQGHPTWRLMRYLLENPTLGQRFYEINVEWTRRDASKRETWLDDWGWSEEEREKIAEVCDEWCIRWDTEMSIIRGKNSEALLALLLCFTPNLRRLELGELRTHLVVHSHAEWRSGVALQCICPQSEWSDNCEEAFDSACDENTPDHEIGLYLFENLPYMFPAREESRKQGKERLRYGRYSRDIDEAAVTKPANEKAQVLPGLAGLEFFKIGGHGPSSGFSEDRSYCSSAVFQFFLLPRMKSIEAYNVCDFAPRWSDVSRKMYSISVPQPSEDELRGKCRAKVLILTTMPNMNYINLPGSEPFCEAVARASGCLESVVIWTKELPNEANEALARLFVENNKTSQQTVLINGGGFGTDGVFVPDAARRVLVSRRQEHWEKSRALRGDVETKPSPIEKIEPNVLLKITSFLGKRCSLNFLLSSKSFQDPRYHRALVKLEFKTNLISPENRALYNNLGHLEGMIDVRYSPLVSDEYPESGALRSALEAVRRGNPTLDLKRFNIHLNSYPDKSLEDYIANAYARLDASASGSTEFPPSSTVNRTKDRDASEGSKSTDDTQTDDKYTRLLGILKSFSEEKAPSDPFEIHISAQLGQAFLLKFCDMTRLTSLNLLTGWDRNYDKNPDDLRERVEGFTSLFSGLAEQCTRLKSLVIHGTSDWRHQIIKDSSDLEKLKELWSSLQLLQEAVWRLKSVRELTVCFGYICHPSFLLLPPEGVKSLTYQGAMTPGWWRKFANHPFEGVETLRLGCGPLDEYERPHFKILEDEEQIRKKTSEIRLGAVKISGLRSLEFTNLAALGDHYPYDFLELMLQNNPRLSKACLSVHAKDLSARCSGKFQKNLPHIIEKQGKILLQRLQGNFIRRKDHYVMEYLMKNRALPHRNDMCGKGMFEDKMEGVIVERMVKDIEERYIEAFREGLAAAIRGGLAG</sequence>
<feature type="domain" description="F-box" evidence="2">
    <location>
        <begin position="5"/>
        <end position="42"/>
    </location>
</feature>
<evidence type="ECO:0000256" key="1">
    <source>
        <dbReference type="SAM" id="MobiDB-lite"/>
    </source>
</evidence>
<dbReference type="InterPro" id="IPR001810">
    <property type="entry name" value="F-box_dom"/>
</dbReference>
<evidence type="ECO:0000313" key="3">
    <source>
        <dbReference type="EMBL" id="KAK6502874.1"/>
    </source>
</evidence>
<gene>
    <name evidence="3" type="ORF">TWF481_007914</name>
</gene>
<proteinExistence type="predicted"/>
<comment type="caution">
    <text evidence="3">The sequence shown here is derived from an EMBL/GenBank/DDBJ whole genome shotgun (WGS) entry which is preliminary data.</text>
</comment>
<dbReference type="Pfam" id="PF12937">
    <property type="entry name" value="F-box-like"/>
    <property type="match status" value="1"/>
</dbReference>
<protein>
    <recommendedName>
        <fullName evidence="2">F-box domain-containing protein</fullName>
    </recommendedName>
</protein>
<evidence type="ECO:0000259" key="2">
    <source>
        <dbReference type="Pfam" id="PF12937"/>
    </source>
</evidence>
<organism evidence="3 4">
    <name type="scientific">Arthrobotrys musiformis</name>
    <dbReference type="NCBI Taxonomy" id="47236"/>
    <lineage>
        <taxon>Eukaryota</taxon>
        <taxon>Fungi</taxon>
        <taxon>Dikarya</taxon>
        <taxon>Ascomycota</taxon>
        <taxon>Pezizomycotina</taxon>
        <taxon>Orbiliomycetes</taxon>
        <taxon>Orbiliales</taxon>
        <taxon>Orbiliaceae</taxon>
        <taxon>Arthrobotrys</taxon>
    </lineage>
</organism>
<dbReference type="Proteomes" id="UP001370758">
    <property type="component" value="Unassembled WGS sequence"/>
</dbReference>
<dbReference type="AlphaFoldDB" id="A0AAV9W7J3"/>
<feature type="region of interest" description="Disordered" evidence="1">
    <location>
        <begin position="580"/>
        <end position="612"/>
    </location>
</feature>
<dbReference type="EMBL" id="JAVHJL010000005">
    <property type="protein sequence ID" value="KAK6502874.1"/>
    <property type="molecule type" value="Genomic_DNA"/>
</dbReference>
<feature type="compositionally biased region" description="Basic and acidic residues" evidence="1">
    <location>
        <begin position="594"/>
        <end position="612"/>
    </location>
</feature>
<accession>A0AAV9W7J3</accession>
<evidence type="ECO:0000313" key="4">
    <source>
        <dbReference type="Proteomes" id="UP001370758"/>
    </source>
</evidence>
<keyword evidence="4" id="KW-1185">Reference proteome</keyword>